<proteinExistence type="predicted"/>
<reference evidence="4" key="2">
    <citation type="submission" date="2015-01" db="EMBL/GenBank/DDBJ databases">
        <title>Evolutionary Origins and Diversification of the Mycorrhizal Mutualists.</title>
        <authorList>
            <consortium name="DOE Joint Genome Institute"/>
            <consortium name="Mycorrhizal Genomics Consortium"/>
            <person name="Kohler A."/>
            <person name="Kuo A."/>
            <person name="Nagy L.G."/>
            <person name="Floudas D."/>
            <person name="Copeland A."/>
            <person name="Barry K.W."/>
            <person name="Cichocki N."/>
            <person name="Veneault-Fourrey C."/>
            <person name="LaButti K."/>
            <person name="Lindquist E.A."/>
            <person name="Lipzen A."/>
            <person name="Lundell T."/>
            <person name="Morin E."/>
            <person name="Murat C."/>
            <person name="Riley R."/>
            <person name="Ohm R."/>
            <person name="Sun H."/>
            <person name="Tunlid A."/>
            <person name="Henrissat B."/>
            <person name="Grigoriev I.V."/>
            <person name="Hibbett D.S."/>
            <person name="Martin F."/>
        </authorList>
    </citation>
    <scope>NUCLEOTIDE SEQUENCE [LARGE SCALE GENOMIC DNA]</scope>
    <source>
        <strain evidence="4">Zn</strain>
    </source>
</reference>
<organism evidence="3 4">
    <name type="scientific">Oidiodendron maius (strain Zn)</name>
    <dbReference type="NCBI Taxonomy" id="913774"/>
    <lineage>
        <taxon>Eukaryota</taxon>
        <taxon>Fungi</taxon>
        <taxon>Dikarya</taxon>
        <taxon>Ascomycota</taxon>
        <taxon>Pezizomycotina</taxon>
        <taxon>Leotiomycetes</taxon>
        <taxon>Leotiomycetes incertae sedis</taxon>
        <taxon>Myxotrichaceae</taxon>
        <taxon>Oidiodendron</taxon>
    </lineage>
</organism>
<dbReference type="HOGENOM" id="CLU_2758450_0_0_1"/>
<sequence length="70" mass="8121">MKGSAGLAEDRGRERPQRFWSFLIAICHCSSIIQGLVISGVRDRRQLRANAEARNEERQKEVKGLRRREQ</sequence>
<dbReference type="Proteomes" id="UP000054321">
    <property type="component" value="Unassembled WGS sequence"/>
</dbReference>
<accession>A0A0C3CZR6</accession>
<keyword evidence="2" id="KW-1133">Transmembrane helix</keyword>
<gene>
    <name evidence="3" type="ORF">OIDMADRAFT_17552</name>
</gene>
<evidence type="ECO:0000313" key="4">
    <source>
        <dbReference type="Proteomes" id="UP000054321"/>
    </source>
</evidence>
<dbReference type="AlphaFoldDB" id="A0A0C3CZR6"/>
<dbReference type="InParanoid" id="A0A0C3CZR6"/>
<name>A0A0C3CZR6_OIDMZ</name>
<dbReference type="EMBL" id="KN832872">
    <property type="protein sequence ID" value="KIN04524.1"/>
    <property type="molecule type" value="Genomic_DNA"/>
</dbReference>
<reference evidence="3 4" key="1">
    <citation type="submission" date="2014-04" db="EMBL/GenBank/DDBJ databases">
        <authorList>
            <consortium name="DOE Joint Genome Institute"/>
            <person name="Kuo A."/>
            <person name="Martino E."/>
            <person name="Perotto S."/>
            <person name="Kohler A."/>
            <person name="Nagy L.G."/>
            <person name="Floudas D."/>
            <person name="Copeland A."/>
            <person name="Barry K.W."/>
            <person name="Cichocki N."/>
            <person name="Veneault-Fourrey C."/>
            <person name="LaButti K."/>
            <person name="Lindquist E.A."/>
            <person name="Lipzen A."/>
            <person name="Lundell T."/>
            <person name="Morin E."/>
            <person name="Murat C."/>
            <person name="Sun H."/>
            <person name="Tunlid A."/>
            <person name="Henrissat B."/>
            <person name="Grigoriev I.V."/>
            <person name="Hibbett D.S."/>
            <person name="Martin F."/>
            <person name="Nordberg H.P."/>
            <person name="Cantor M.N."/>
            <person name="Hua S.X."/>
        </authorList>
    </citation>
    <scope>NUCLEOTIDE SEQUENCE [LARGE SCALE GENOMIC DNA]</scope>
    <source>
        <strain evidence="3 4">Zn</strain>
    </source>
</reference>
<keyword evidence="2" id="KW-0472">Membrane</keyword>
<evidence type="ECO:0000313" key="3">
    <source>
        <dbReference type="EMBL" id="KIN04524.1"/>
    </source>
</evidence>
<protein>
    <submittedName>
        <fullName evidence="3">Uncharacterized protein</fullName>
    </submittedName>
</protein>
<evidence type="ECO:0000256" key="1">
    <source>
        <dbReference type="SAM" id="MobiDB-lite"/>
    </source>
</evidence>
<evidence type="ECO:0000256" key="2">
    <source>
        <dbReference type="SAM" id="Phobius"/>
    </source>
</evidence>
<keyword evidence="2" id="KW-0812">Transmembrane</keyword>
<keyword evidence="4" id="KW-1185">Reference proteome</keyword>
<feature type="transmembrane region" description="Helical" evidence="2">
    <location>
        <begin position="20"/>
        <end position="41"/>
    </location>
</feature>
<feature type="region of interest" description="Disordered" evidence="1">
    <location>
        <begin position="50"/>
        <end position="70"/>
    </location>
</feature>